<dbReference type="Pfam" id="PF05627">
    <property type="entry name" value="AvrRpt-cleavage"/>
    <property type="match status" value="1"/>
</dbReference>
<name>A0A022S474_ERYGU</name>
<proteinExistence type="predicted"/>
<protein>
    <recommendedName>
        <fullName evidence="2">RIN4 pathogenic type III effector avirulence factor Avr cleavage site domain-containing protein</fullName>
    </recommendedName>
</protein>
<accession>A0A022S474</accession>
<feature type="region of interest" description="Disordered" evidence="1">
    <location>
        <begin position="98"/>
        <end position="120"/>
    </location>
</feature>
<dbReference type="eggNOG" id="ENOG502S95V">
    <property type="taxonomic scope" value="Eukaryota"/>
</dbReference>
<dbReference type="InterPro" id="IPR008700">
    <property type="entry name" value="TypeIII_avirulence_cleave"/>
</dbReference>
<dbReference type="AlphaFoldDB" id="A0A022S474"/>
<keyword evidence="4" id="KW-1185">Reference proteome</keyword>
<feature type="domain" description="RIN4 pathogenic type III effector avirulence factor Avr cleavage site" evidence="2">
    <location>
        <begin position="8"/>
        <end position="33"/>
    </location>
</feature>
<evidence type="ECO:0000313" key="4">
    <source>
        <dbReference type="Proteomes" id="UP000030748"/>
    </source>
</evidence>
<dbReference type="PhylomeDB" id="A0A022S474"/>
<organism evidence="3 4">
    <name type="scientific">Erythranthe guttata</name>
    <name type="common">Yellow monkey flower</name>
    <name type="synonym">Mimulus guttatus</name>
    <dbReference type="NCBI Taxonomy" id="4155"/>
    <lineage>
        <taxon>Eukaryota</taxon>
        <taxon>Viridiplantae</taxon>
        <taxon>Streptophyta</taxon>
        <taxon>Embryophyta</taxon>
        <taxon>Tracheophyta</taxon>
        <taxon>Spermatophyta</taxon>
        <taxon>Magnoliopsida</taxon>
        <taxon>eudicotyledons</taxon>
        <taxon>Gunneridae</taxon>
        <taxon>Pentapetalae</taxon>
        <taxon>asterids</taxon>
        <taxon>lamiids</taxon>
        <taxon>Lamiales</taxon>
        <taxon>Phrymaceae</taxon>
        <taxon>Erythranthe</taxon>
    </lineage>
</organism>
<feature type="compositionally biased region" description="Low complexity" evidence="1">
    <location>
        <begin position="108"/>
        <end position="117"/>
    </location>
</feature>
<evidence type="ECO:0000259" key="2">
    <source>
        <dbReference type="Pfam" id="PF05627"/>
    </source>
</evidence>
<reference evidence="3 4" key="1">
    <citation type="journal article" date="2013" name="Proc. Natl. Acad. Sci. U.S.A.">
        <title>Fine-scale variation in meiotic recombination in Mimulus inferred from population shotgun sequencing.</title>
        <authorList>
            <person name="Hellsten U."/>
            <person name="Wright K.M."/>
            <person name="Jenkins J."/>
            <person name="Shu S."/>
            <person name="Yuan Y."/>
            <person name="Wessler S.R."/>
            <person name="Schmutz J."/>
            <person name="Willis J.H."/>
            <person name="Rokhsar D.S."/>
        </authorList>
    </citation>
    <scope>NUCLEOTIDE SEQUENCE [LARGE SCALE GENOMIC DNA]</scope>
    <source>
        <strain evidence="4">cv. DUN x IM62</strain>
    </source>
</reference>
<evidence type="ECO:0000313" key="3">
    <source>
        <dbReference type="EMBL" id="EYU46120.1"/>
    </source>
</evidence>
<gene>
    <name evidence="3" type="ORF">MIMGU_mgv1a015390mg</name>
</gene>
<dbReference type="PANTHER" id="PTHR33699">
    <property type="entry name" value="EXPRESSED PROTEIN"/>
    <property type="match status" value="1"/>
</dbReference>
<sequence length="159" mass="18321">MDEFYFMRSHVPPFGSWDCSNNDLPFTQCFESALHYNYKYSQDRDLYVDGDLYQNDVVTPAMIVVTRRRGNRGNPKGKKQEDESSWVIGDCDCEMKPVGKQNPVRNNPTTTTTVVTKPKPKPVDEDLYKISPHLLRQHPKKKRVWGGVFSSCLRPTCVC</sequence>
<dbReference type="PANTHER" id="PTHR33699:SF2">
    <property type="entry name" value="PATHOGENIC TYPE III EFFECTOR AVIRULENCE FACTOR AVR AVRRPT-CLEAVAGE: CLEAVAGE SITE PROTEIN-RELATED"/>
    <property type="match status" value="1"/>
</dbReference>
<evidence type="ECO:0000256" key="1">
    <source>
        <dbReference type="SAM" id="MobiDB-lite"/>
    </source>
</evidence>
<dbReference type="Proteomes" id="UP000030748">
    <property type="component" value="Unassembled WGS sequence"/>
</dbReference>
<dbReference type="EMBL" id="KI630171">
    <property type="protein sequence ID" value="EYU46120.1"/>
    <property type="molecule type" value="Genomic_DNA"/>
</dbReference>